<evidence type="ECO:0000313" key="2">
    <source>
        <dbReference type="Proteomes" id="UP000032352"/>
    </source>
</evidence>
<keyword evidence="2" id="KW-1185">Reference proteome</keyword>
<proteinExistence type="predicted"/>
<protein>
    <submittedName>
        <fullName evidence="1">Type VI secretion system baseplate subunit TssK</fullName>
    </submittedName>
</protein>
<accession>A0AAE9Z4X0</accession>
<reference evidence="1 2" key="1">
    <citation type="journal article" date="2015" name="Genome Announc.">
        <title>Draft Genome Sequences of Marine Isolates of Thalassomonas viridans and Thalassomonas actiniarum.</title>
        <authorList>
            <person name="Olonade I."/>
            <person name="van Zyl L.J."/>
            <person name="Trindade M."/>
        </authorList>
    </citation>
    <scope>NUCLEOTIDE SEQUENCE [LARGE SCALE GENOMIC DNA]</scope>
    <source>
        <strain evidence="1 2">XOM25</strain>
    </source>
</reference>
<name>A0AAE9Z4X0_9GAMM</name>
<sequence length="441" mass="50359">MEQLKQVVWKEGIFISPQHFQQQALHFKSYIHNYASTVGYTNHYGLGDITVNTDLLKIGKIAITACYGLFPDGHYFHLDEEIVLDVPQDAVKKTVYLLLPLALQGALAYGQDSDQASRYLCQTMTSYNNASAESDSLEIEVARDNIGLSIGKTDMSGFVSFPIARILETRETGEVVFDSSFVPACIHFQASVYLSDKVKMLQSLLQNRAEEVHKRIALGQENKSEQTLYKDYLWLQTLNRWLPWAEWIQHDMQYPTHQLYRDLTTLSADLAALMPRLPEVFKPLQYDQLYQVFNPIFMMLRNQLSLVLQDSVIEYPWDKQLFEKRRLLRTIIQNPDAMVERRFVLCIESSIGAEALAQIAPQAVTLAGNSNIVELVRNAMSGVELKHLAVAPHELKPKSTAAYFEINGHNELWQDMLAKGEMLNMHTDIRIPDLEVILYAL</sequence>
<dbReference type="InterPro" id="IPR010263">
    <property type="entry name" value="T6SS_TssK"/>
</dbReference>
<dbReference type="PANTHER" id="PTHR35566:SF1">
    <property type="entry name" value="TYPE VI SECRETION SYSTEM BASEPLATE COMPONENT TSSK1"/>
    <property type="match status" value="1"/>
</dbReference>
<dbReference type="Pfam" id="PF05936">
    <property type="entry name" value="T6SS_VasE"/>
    <property type="match status" value="1"/>
</dbReference>
<reference evidence="1 2" key="2">
    <citation type="journal article" date="2022" name="Mar. Drugs">
        <title>Bioassay-Guided Fractionation Leads to the Detection of Cholic Acid Generated by the Rare Thalassomonas sp.</title>
        <authorList>
            <person name="Pheiffer F."/>
            <person name="Schneider Y.K."/>
            <person name="Hansen E.H."/>
            <person name="Andersen J.H."/>
            <person name="Isaksson J."/>
            <person name="Busche T."/>
            <person name="R C."/>
            <person name="Kalinowski J."/>
            <person name="Zyl L.V."/>
            <person name="Trindade M."/>
        </authorList>
    </citation>
    <scope>NUCLEOTIDE SEQUENCE [LARGE SCALE GENOMIC DNA]</scope>
    <source>
        <strain evidence="1 2">XOM25</strain>
    </source>
</reference>
<dbReference type="AlphaFoldDB" id="A0AAE9Z4X0"/>
<organism evidence="1 2">
    <name type="scientific">Thalassomonas viridans</name>
    <dbReference type="NCBI Taxonomy" id="137584"/>
    <lineage>
        <taxon>Bacteria</taxon>
        <taxon>Pseudomonadati</taxon>
        <taxon>Pseudomonadota</taxon>
        <taxon>Gammaproteobacteria</taxon>
        <taxon>Alteromonadales</taxon>
        <taxon>Colwelliaceae</taxon>
        <taxon>Thalassomonas</taxon>
    </lineage>
</organism>
<gene>
    <name evidence="1" type="primary">tssK</name>
    <name evidence="1" type="ORF">SG34_029205</name>
</gene>
<dbReference type="NCBIfam" id="TIGR03353">
    <property type="entry name" value="VI_chp_4"/>
    <property type="match status" value="1"/>
</dbReference>
<dbReference type="EMBL" id="CP059733">
    <property type="protein sequence ID" value="WDE05318.1"/>
    <property type="molecule type" value="Genomic_DNA"/>
</dbReference>
<dbReference type="Proteomes" id="UP000032352">
    <property type="component" value="Chromosome"/>
</dbReference>
<evidence type="ECO:0000313" key="1">
    <source>
        <dbReference type="EMBL" id="WDE05318.1"/>
    </source>
</evidence>
<dbReference type="PANTHER" id="PTHR35566">
    <property type="entry name" value="BLR3599 PROTEIN"/>
    <property type="match status" value="1"/>
</dbReference>
<dbReference type="KEGG" id="tvd:SG34_029205"/>
<dbReference type="RefSeq" id="WP_044840457.1">
    <property type="nucleotide sequence ID" value="NZ_CP059733.1"/>
</dbReference>